<evidence type="ECO:0000256" key="5">
    <source>
        <dbReference type="ARBA" id="ARBA00023002"/>
    </source>
</evidence>
<dbReference type="Proteomes" id="UP001152747">
    <property type="component" value="Unassembled WGS sequence"/>
</dbReference>
<dbReference type="EMBL" id="CANHGI010000001">
    <property type="protein sequence ID" value="CAI5437614.1"/>
    <property type="molecule type" value="Genomic_DNA"/>
</dbReference>
<evidence type="ECO:0000256" key="6">
    <source>
        <dbReference type="PROSITE-ProRule" id="PRU00266"/>
    </source>
</evidence>
<dbReference type="SUPFAM" id="SSF54768">
    <property type="entry name" value="dsRNA-binding domain-like"/>
    <property type="match status" value="1"/>
</dbReference>
<dbReference type="AlphaFoldDB" id="A0A9P1MS29"/>
<keyword evidence="3" id="KW-0288">FMN</keyword>
<organism evidence="8 9">
    <name type="scientific">Caenorhabditis angaria</name>
    <dbReference type="NCBI Taxonomy" id="860376"/>
    <lineage>
        <taxon>Eukaryota</taxon>
        <taxon>Metazoa</taxon>
        <taxon>Ecdysozoa</taxon>
        <taxon>Nematoda</taxon>
        <taxon>Chromadorea</taxon>
        <taxon>Rhabditida</taxon>
        <taxon>Rhabditina</taxon>
        <taxon>Rhabditomorpha</taxon>
        <taxon>Rhabditoidea</taxon>
        <taxon>Rhabditidae</taxon>
        <taxon>Peloderinae</taxon>
        <taxon>Caenorhabditis</taxon>
    </lineage>
</organism>
<keyword evidence="6" id="KW-0694">RNA-binding</keyword>
<dbReference type="PANTHER" id="PTHR45936">
    <property type="entry name" value="TRNA-DIHYDROURIDINE(20) SYNTHASE [NAD(P)+]-LIKE"/>
    <property type="match status" value="1"/>
</dbReference>
<dbReference type="PROSITE" id="PS50137">
    <property type="entry name" value="DS_RBD"/>
    <property type="match status" value="1"/>
</dbReference>
<dbReference type="InterPro" id="IPR013785">
    <property type="entry name" value="Aldolase_TIM"/>
</dbReference>
<dbReference type="Gene3D" id="3.20.20.70">
    <property type="entry name" value="Aldolase class I"/>
    <property type="match status" value="1"/>
</dbReference>
<dbReference type="PROSITE" id="PS01136">
    <property type="entry name" value="UPF0034"/>
    <property type="match status" value="1"/>
</dbReference>
<dbReference type="Gene3D" id="3.30.160.20">
    <property type="match status" value="1"/>
</dbReference>
<dbReference type="PANTHER" id="PTHR45936:SF1">
    <property type="entry name" value="TRNA-DIHYDROURIDINE(20) SYNTHASE [NAD(P)+]-LIKE"/>
    <property type="match status" value="1"/>
</dbReference>
<sequence length="442" mass="49471">MDLYRDKIILAPMVRAGRTPLRLLSLKYGADLCYTEEIVDTKLLNSQRIVNEAVGTIDYRNGDDIILRLSPEEKGKCVLQIGTNNGESAAKIAKLVGDDVAAIDVNMGCPKPFSIHCGMGAALLKQTDKIKEILTSLKSAAIVPISCKIRCLDDQNDTLNLVREIEKCGVSALGVHGRRRDERQGDRCRIEEIREVVRCVGGDLPIIANGVSGEINTYSDILRQKAESGASSIMIARKALATPSIFRKDGGILSKYEDIGNFLDLAAEYDENYTMTKYVIQRILGSDQEYDPRGKATVEAGSVLEICRAFQKEDVYEKWRKERQRKQSKRKIFENPEDGTLQIDVSFPLKKLKNAQKAAPTPKQVINSYCDEKKLAKPVYEVTRRDDKRFIATVELNGKKYKSGIGQVNVRMAEQVAALAALYGLEERSRLKGEWEEEDNEE</sequence>
<dbReference type="GO" id="GO:0000049">
    <property type="term" value="F:tRNA binding"/>
    <property type="evidence" value="ECO:0007669"/>
    <property type="project" value="InterPro"/>
</dbReference>
<dbReference type="InterPro" id="IPR052582">
    <property type="entry name" value="tRNA-DUS-like"/>
</dbReference>
<dbReference type="CDD" id="cd02801">
    <property type="entry name" value="DUS_like_FMN"/>
    <property type="match status" value="1"/>
</dbReference>
<evidence type="ECO:0000256" key="2">
    <source>
        <dbReference type="ARBA" id="ARBA00022630"/>
    </source>
</evidence>
<accession>A0A9P1MS29</accession>
<name>A0A9P1MS29_9PELO</name>
<reference evidence="8" key="1">
    <citation type="submission" date="2022-11" db="EMBL/GenBank/DDBJ databases">
        <authorList>
            <person name="Kikuchi T."/>
        </authorList>
    </citation>
    <scope>NUCLEOTIDE SEQUENCE</scope>
    <source>
        <strain evidence="8">PS1010</strain>
    </source>
</reference>
<keyword evidence="9" id="KW-1185">Reference proteome</keyword>
<evidence type="ECO:0000313" key="8">
    <source>
        <dbReference type="EMBL" id="CAI5437614.1"/>
    </source>
</evidence>
<evidence type="ECO:0000256" key="3">
    <source>
        <dbReference type="ARBA" id="ARBA00022643"/>
    </source>
</evidence>
<dbReference type="GO" id="GO:0050660">
    <property type="term" value="F:flavin adenine dinucleotide binding"/>
    <property type="evidence" value="ECO:0007669"/>
    <property type="project" value="InterPro"/>
</dbReference>
<dbReference type="CDD" id="cd19871">
    <property type="entry name" value="DSRM_DUS2L"/>
    <property type="match status" value="1"/>
</dbReference>
<comment type="cofactor">
    <cofactor evidence="1">
        <name>FMN</name>
        <dbReference type="ChEBI" id="CHEBI:58210"/>
    </cofactor>
</comment>
<dbReference type="Pfam" id="PF00035">
    <property type="entry name" value="dsrm"/>
    <property type="match status" value="1"/>
</dbReference>
<dbReference type="Pfam" id="PF01207">
    <property type="entry name" value="Dus"/>
    <property type="match status" value="1"/>
</dbReference>
<evidence type="ECO:0000256" key="4">
    <source>
        <dbReference type="ARBA" id="ARBA00022694"/>
    </source>
</evidence>
<evidence type="ECO:0000313" key="9">
    <source>
        <dbReference type="Proteomes" id="UP001152747"/>
    </source>
</evidence>
<dbReference type="InterPro" id="IPR044463">
    <property type="entry name" value="DUS2_DSRM"/>
</dbReference>
<comment type="caution">
    <text evidence="8">The sequence shown here is derived from an EMBL/GenBank/DDBJ whole genome shotgun (WGS) entry which is preliminary data.</text>
</comment>
<dbReference type="GO" id="GO:0017150">
    <property type="term" value="F:tRNA dihydrouridine synthase activity"/>
    <property type="evidence" value="ECO:0007669"/>
    <property type="project" value="InterPro"/>
</dbReference>
<evidence type="ECO:0000256" key="1">
    <source>
        <dbReference type="ARBA" id="ARBA00001917"/>
    </source>
</evidence>
<feature type="domain" description="DRBM" evidence="7">
    <location>
        <begin position="361"/>
        <end position="427"/>
    </location>
</feature>
<keyword evidence="4" id="KW-0819">tRNA processing</keyword>
<dbReference type="SUPFAM" id="SSF51395">
    <property type="entry name" value="FMN-linked oxidoreductases"/>
    <property type="match status" value="1"/>
</dbReference>
<protein>
    <recommendedName>
        <fullName evidence="7">DRBM domain-containing protein</fullName>
    </recommendedName>
</protein>
<keyword evidence="5" id="KW-0560">Oxidoreductase</keyword>
<dbReference type="GO" id="GO:0005737">
    <property type="term" value="C:cytoplasm"/>
    <property type="evidence" value="ECO:0007669"/>
    <property type="project" value="TreeGrafter"/>
</dbReference>
<dbReference type="SMART" id="SM00358">
    <property type="entry name" value="DSRM"/>
    <property type="match status" value="1"/>
</dbReference>
<dbReference type="OrthoDB" id="272303at2759"/>
<evidence type="ECO:0000259" key="7">
    <source>
        <dbReference type="PROSITE" id="PS50137"/>
    </source>
</evidence>
<dbReference type="InterPro" id="IPR035587">
    <property type="entry name" value="DUS-like_FMN-bd"/>
</dbReference>
<gene>
    <name evidence="8" type="ORF">CAMP_LOCUS251</name>
</gene>
<proteinExistence type="predicted"/>
<dbReference type="InterPro" id="IPR014720">
    <property type="entry name" value="dsRBD_dom"/>
</dbReference>
<keyword evidence="2" id="KW-0285">Flavoprotein</keyword>
<dbReference type="InterPro" id="IPR018517">
    <property type="entry name" value="tRNA_hU_synthase_CS"/>
</dbReference>